<proteinExistence type="predicted"/>
<gene>
    <name evidence="2" type="ORF">LCGC14_2983050</name>
</gene>
<protein>
    <submittedName>
        <fullName evidence="2">Uncharacterized protein</fullName>
    </submittedName>
</protein>
<feature type="compositionally biased region" description="Basic and acidic residues" evidence="1">
    <location>
        <begin position="78"/>
        <end position="89"/>
    </location>
</feature>
<accession>A0A0F8ZX52</accession>
<name>A0A0F8ZX52_9ZZZZ</name>
<feature type="region of interest" description="Disordered" evidence="1">
    <location>
        <begin position="78"/>
        <end position="100"/>
    </location>
</feature>
<dbReference type="EMBL" id="LAZR01060975">
    <property type="protein sequence ID" value="KKK64551.1"/>
    <property type="molecule type" value="Genomic_DNA"/>
</dbReference>
<comment type="caution">
    <text evidence="2">The sequence shown here is derived from an EMBL/GenBank/DDBJ whole genome shotgun (WGS) entry which is preliminary data.</text>
</comment>
<sequence>MALVNPNITATAGPAALLRNYWKDTLLDILENKLIATDLAEKQVIPANSGQVIEFHRIGSFHKQPKGCQKPWRMLDRDGQRWEGSKDRASSLTQLSMDLI</sequence>
<reference evidence="2" key="1">
    <citation type="journal article" date="2015" name="Nature">
        <title>Complex archaea that bridge the gap between prokaryotes and eukaryotes.</title>
        <authorList>
            <person name="Spang A."/>
            <person name="Saw J.H."/>
            <person name="Jorgensen S.L."/>
            <person name="Zaremba-Niedzwiedzka K."/>
            <person name="Martijn J."/>
            <person name="Lind A.E."/>
            <person name="van Eijk R."/>
            <person name="Schleper C."/>
            <person name="Guy L."/>
            <person name="Ettema T.J."/>
        </authorList>
    </citation>
    <scope>NUCLEOTIDE SEQUENCE</scope>
</reference>
<dbReference type="AlphaFoldDB" id="A0A0F8ZX52"/>
<organism evidence="2">
    <name type="scientific">marine sediment metagenome</name>
    <dbReference type="NCBI Taxonomy" id="412755"/>
    <lineage>
        <taxon>unclassified sequences</taxon>
        <taxon>metagenomes</taxon>
        <taxon>ecological metagenomes</taxon>
    </lineage>
</organism>
<evidence type="ECO:0000256" key="1">
    <source>
        <dbReference type="SAM" id="MobiDB-lite"/>
    </source>
</evidence>
<evidence type="ECO:0000313" key="2">
    <source>
        <dbReference type="EMBL" id="KKK64551.1"/>
    </source>
</evidence>
<feature type="compositionally biased region" description="Polar residues" evidence="1">
    <location>
        <begin position="90"/>
        <end position="100"/>
    </location>
</feature>